<dbReference type="AlphaFoldDB" id="A0A242N8X8"/>
<reference evidence="2 4" key="3">
    <citation type="submission" date="2017-03" db="EMBL/GenBank/DDBJ databases">
        <title>Genome analysis of strain PAMC 26510.</title>
        <authorList>
            <person name="Oh H.-M."/>
            <person name="Yang J.-A."/>
        </authorList>
    </citation>
    <scope>NUCLEOTIDE SEQUENCE [LARGE SCALE GENOMIC DNA]</scope>
    <source>
        <strain evidence="2 4">PAMC 26510</strain>
    </source>
</reference>
<evidence type="ECO:0000256" key="1">
    <source>
        <dbReference type="SAM" id="Phobius"/>
    </source>
</evidence>
<dbReference type="OrthoDB" id="8021111at2"/>
<evidence type="ECO:0000313" key="3">
    <source>
        <dbReference type="EMBL" id="OXC78314.1"/>
    </source>
</evidence>
<comment type="caution">
    <text evidence="2">The sequence shown here is derived from an EMBL/GenBank/DDBJ whole genome shotgun (WGS) entry which is preliminary data.</text>
</comment>
<dbReference type="EMBL" id="MTHB01000067">
    <property type="protein sequence ID" value="OXC78314.1"/>
    <property type="molecule type" value="Genomic_DNA"/>
</dbReference>
<organism evidence="2 4">
    <name type="scientific">Caballeronia sordidicola</name>
    <name type="common">Burkholderia sordidicola</name>
    <dbReference type="NCBI Taxonomy" id="196367"/>
    <lineage>
        <taxon>Bacteria</taxon>
        <taxon>Pseudomonadati</taxon>
        <taxon>Pseudomonadota</taxon>
        <taxon>Betaproteobacteria</taxon>
        <taxon>Burkholderiales</taxon>
        <taxon>Burkholderiaceae</taxon>
        <taxon>Caballeronia</taxon>
    </lineage>
</organism>
<gene>
    <name evidence="3" type="ORF">BSU04_12420</name>
    <name evidence="2" type="ORF">PAMC26510_03825</name>
</gene>
<feature type="transmembrane region" description="Helical" evidence="1">
    <location>
        <begin position="132"/>
        <end position="159"/>
    </location>
</feature>
<dbReference type="Proteomes" id="UP000214720">
    <property type="component" value="Unassembled WGS sequence"/>
</dbReference>
<keyword evidence="1" id="KW-0472">Membrane</keyword>
<sequence>MAATDNQRDEINEIDPAQAFDDLRAEVKVMRRAVEALPGALDETRAPDYTTSLGTMMKKLAVIASQLDDIEKKPALRQTPNAFAESIGRAADLSIQASTRAFATATGRIAEEREQLAQIIGAAHTRQEQRSWLLLIGGLALIIGIVASPFIAMALPFGLDGKVAALIMNSDRWDAGIALLRQSQDQRWNMIVTGTSLLDANHAVVSACQETAAKTKKEQRCTINVSAP</sequence>
<reference evidence="5" key="1">
    <citation type="submission" date="2017-01" db="EMBL/GenBank/DDBJ databases">
        <title>Genome Analysis of Deinococcus marmoris KOPRI26562.</title>
        <authorList>
            <person name="Kim J.H."/>
            <person name="Oh H.-M."/>
        </authorList>
    </citation>
    <scope>NUCLEOTIDE SEQUENCE [LARGE SCALE GENOMIC DNA]</scope>
    <source>
        <strain evidence="5">PAMC 26633</strain>
    </source>
</reference>
<evidence type="ECO:0000313" key="5">
    <source>
        <dbReference type="Proteomes" id="UP000214720"/>
    </source>
</evidence>
<dbReference type="Pfam" id="PF19613">
    <property type="entry name" value="DUF6118"/>
    <property type="match status" value="1"/>
</dbReference>
<dbReference type="Proteomes" id="UP000194546">
    <property type="component" value="Unassembled WGS sequence"/>
</dbReference>
<name>A0A242N8X8_CABSO</name>
<dbReference type="InterPro" id="IPR046121">
    <property type="entry name" value="DUF6118"/>
</dbReference>
<evidence type="ECO:0000313" key="2">
    <source>
        <dbReference type="EMBL" id="OTP80097.1"/>
    </source>
</evidence>
<reference evidence="3" key="2">
    <citation type="submission" date="2017-01" db="EMBL/GenBank/DDBJ databases">
        <authorList>
            <person name="Mah S.A."/>
            <person name="Swanson W.J."/>
            <person name="Moy G.W."/>
            <person name="Vacquier V.D."/>
        </authorList>
    </citation>
    <scope>NUCLEOTIDE SEQUENCE</scope>
    <source>
        <strain evidence="3">PAMC 26633</strain>
    </source>
</reference>
<dbReference type="RefSeq" id="WP_086380539.1">
    <property type="nucleotide sequence ID" value="NZ_MTHB01000067.1"/>
</dbReference>
<keyword evidence="1" id="KW-0812">Transmembrane</keyword>
<evidence type="ECO:0000313" key="4">
    <source>
        <dbReference type="Proteomes" id="UP000194546"/>
    </source>
</evidence>
<dbReference type="EMBL" id="NBTY01000016">
    <property type="protein sequence ID" value="OTP80097.1"/>
    <property type="molecule type" value="Genomic_DNA"/>
</dbReference>
<proteinExistence type="predicted"/>
<accession>A0A242N8X8</accession>
<keyword evidence="1" id="KW-1133">Transmembrane helix</keyword>
<protein>
    <submittedName>
        <fullName evidence="2">Uncharacterized protein</fullName>
    </submittedName>
</protein>